<dbReference type="SUPFAM" id="SSF52402">
    <property type="entry name" value="Adenine nucleotide alpha hydrolases-like"/>
    <property type="match status" value="1"/>
</dbReference>
<dbReference type="EMBL" id="CP113088">
    <property type="protein sequence ID" value="WAC02796.1"/>
    <property type="molecule type" value="Genomic_DNA"/>
</dbReference>
<dbReference type="InterPro" id="IPR014729">
    <property type="entry name" value="Rossmann-like_a/b/a_fold"/>
</dbReference>
<dbReference type="Gene3D" id="3.40.50.620">
    <property type="entry name" value="HUPs"/>
    <property type="match status" value="1"/>
</dbReference>
<dbReference type="InterPro" id="IPR006015">
    <property type="entry name" value="Universal_stress_UspA"/>
</dbReference>
<evidence type="ECO:0000259" key="2">
    <source>
        <dbReference type="Pfam" id="PF00582"/>
    </source>
</evidence>
<proteinExistence type="inferred from homology"/>
<sequence>MKSILIPTDFSDNALNALKYALELFKYERAEFYFLHAYEDDIYNDERLLNQDVFEEVVESVRTRSQDYLKSFLEVANTLSPNPKYTYHTISAYNSLIDEADKIATDKNIDLIVMGTKGKTNDSAITFGSHTLQVLKYVQCPVLVIPNTTTINNLNTLFFLLIL</sequence>
<comment type="similarity">
    <text evidence="1">Belongs to the universal stress protein A family.</text>
</comment>
<name>A0A9E8SE53_9FLAO</name>
<reference evidence="3" key="1">
    <citation type="submission" date="2022-11" db="EMBL/GenBank/DDBJ databases">
        <title>Lacinutrix neustonica HL-RS19T sp. nov., isolated from the surface microlayer sample of brackish Lake Shihwa.</title>
        <authorList>
            <person name="Choi J.Y."/>
            <person name="Hwang C.Y."/>
        </authorList>
    </citation>
    <scope>NUCLEOTIDE SEQUENCE</scope>
    <source>
        <strain evidence="3">HL-RS19</strain>
    </source>
</reference>
<evidence type="ECO:0000256" key="1">
    <source>
        <dbReference type="ARBA" id="ARBA00008791"/>
    </source>
</evidence>
<dbReference type="PANTHER" id="PTHR46268">
    <property type="entry name" value="STRESS RESPONSE PROTEIN NHAX"/>
    <property type="match status" value="1"/>
</dbReference>
<keyword evidence="4" id="KW-1185">Reference proteome</keyword>
<dbReference type="PRINTS" id="PR01438">
    <property type="entry name" value="UNVRSLSTRESS"/>
</dbReference>
<dbReference type="InterPro" id="IPR006016">
    <property type="entry name" value="UspA"/>
</dbReference>
<organism evidence="3 4">
    <name type="scientific">Lacinutrix neustonica</name>
    <dbReference type="NCBI Taxonomy" id="2980107"/>
    <lineage>
        <taxon>Bacteria</taxon>
        <taxon>Pseudomonadati</taxon>
        <taxon>Bacteroidota</taxon>
        <taxon>Flavobacteriia</taxon>
        <taxon>Flavobacteriales</taxon>
        <taxon>Flavobacteriaceae</taxon>
        <taxon>Lacinutrix</taxon>
    </lineage>
</organism>
<dbReference type="KEGG" id="lnu:N7U66_03825"/>
<dbReference type="PANTHER" id="PTHR46268:SF6">
    <property type="entry name" value="UNIVERSAL STRESS PROTEIN UP12"/>
    <property type="match status" value="1"/>
</dbReference>
<gene>
    <name evidence="3" type="ORF">N7U66_03825</name>
</gene>
<evidence type="ECO:0000313" key="4">
    <source>
        <dbReference type="Proteomes" id="UP001164705"/>
    </source>
</evidence>
<dbReference type="Proteomes" id="UP001164705">
    <property type="component" value="Chromosome"/>
</dbReference>
<protein>
    <submittedName>
        <fullName evidence="3">Universal stress protein</fullName>
    </submittedName>
</protein>
<dbReference type="CDD" id="cd00293">
    <property type="entry name" value="USP-like"/>
    <property type="match status" value="1"/>
</dbReference>
<accession>A0A9E8SE53</accession>
<feature type="domain" description="UspA" evidence="2">
    <location>
        <begin position="1"/>
        <end position="146"/>
    </location>
</feature>
<dbReference type="RefSeq" id="WP_267677395.1">
    <property type="nucleotide sequence ID" value="NZ_CP113088.1"/>
</dbReference>
<evidence type="ECO:0000313" key="3">
    <source>
        <dbReference type="EMBL" id="WAC02796.1"/>
    </source>
</evidence>
<dbReference type="AlphaFoldDB" id="A0A9E8SE53"/>
<dbReference type="Pfam" id="PF00582">
    <property type="entry name" value="Usp"/>
    <property type="match status" value="1"/>
</dbReference>